<evidence type="ECO:0000313" key="3">
    <source>
        <dbReference type="Proteomes" id="UP000695562"/>
    </source>
</evidence>
<evidence type="ECO:0008006" key="4">
    <source>
        <dbReference type="Google" id="ProtNLM"/>
    </source>
</evidence>
<dbReference type="Pfam" id="PF05725">
    <property type="entry name" value="FNIP"/>
    <property type="match status" value="3"/>
</dbReference>
<dbReference type="Proteomes" id="UP000695562">
    <property type="component" value="Unassembled WGS sequence"/>
</dbReference>
<evidence type="ECO:0000313" key="2">
    <source>
        <dbReference type="EMBL" id="KAF2068544.1"/>
    </source>
</evidence>
<name>A0A8J4PK02_9MYCE</name>
<dbReference type="AlphaFoldDB" id="A0A8J4PK02"/>
<reference evidence="2" key="1">
    <citation type="submission" date="2020-01" db="EMBL/GenBank/DDBJ databases">
        <title>Development of genomics and gene disruption for Polysphondylium violaceum indicates a role for the polyketide synthase stlB in stalk morphogenesis.</title>
        <authorList>
            <person name="Narita B."/>
            <person name="Kawabe Y."/>
            <person name="Kin K."/>
            <person name="Saito T."/>
            <person name="Gibbs R."/>
            <person name="Kuspa A."/>
            <person name="Muzny D."/>
            <person name="Queller D."/>
            <person name="Richards S."/>
            <person name="Strassman J."/>
            <person name="Sucgang R."/>
            <person name="Worley K."/>
            <person name="Schaap P."/>
        </authorList>
    </citation>
    <scope>NUCLEOTIDE SEQUENCE</scope>
    <source>
        <strain evidence="2">QSvi11</strain>
    </source>
</reference>
<dbReference type="InterPro" id="IPR008615">
    <property type="entry name" value="FNIP"/>
</dbReference>
<dbReference type="PANTHER" id="PTHR32134">
    <property type="entry name" value="FNIP REPEAT-CONTAINING PROTEIN"/>
    <property type="match status" value="1"/>
</dbReference>
<gene>
    <name evidence="2" type="ORF">CYY_010129</name>
</gene>
<protein>
    <recommendedName>
        <fullName evidence="4">FNIP repeat-containing protein</fullName>
    </recommendedName>
</protein>
<dbReference type="PANTHER" id="PTHR32134:SF92">
    <property type="entry name" value="FNIP REPEAT-CONTAINING PROTEIN"/>
    <property type="match status" value="1"/>
</dbReference>
<accession>A0A8J4PK02</accession>
<sequence length="480" mass="55434">MIDLSNVNTSNKNQTFLLLIQIKLNISSNGNIDQLFFNKIWRNKILREEIKNQVFKGNTISFTITSLCKDFKYLFGIDISRVNIKLFCFQHQQQQLLDFKESYQFNHFIKEIEFNYSNNSSNDNDNSNEFLNLEIILNNPFPLNRFTPGNLKQLEFSNSFTMKTKDFDFLPRGLKILRLGRYESILKVGMLPNSLECLHLGEYYQDIQDQVLPNTITNLHFGKYFNNNIISLPSSIKILHFGDSFNQPLDQTILAISNLKELNLGNSFDQRIGSRLFPETLETLILSKYYPKRILAGMLPPVSTLEYNFIRSDQIPQPNSIPNTVTCLTFGEHFNSPIVVNFIPDSVKQLHFKSAFYDKPFKKNVIPKSVESFSCTTCFSNINNLNLDQFSNLELNIQIRDYKGSLPKLSPLVNRLELYDPKIINCFESCIPKTIKSLVLGIQCFNLNLLSSFNLLTTLTISTNFNKINTTKINIKTFIN</sequence>
<evidence type="ECO:0000256" key="1">
    <source>
        <dbReference type="ARBA" id="ARBA00022737"/>
    </source>
</evidence>
<keyword evidence="1" id="KW-0677">Repeat</keyword>
<comment type="caution">
    <text evidence="2">The sequence shown here is derived from an EMBL/GenBank/DDBJ whole genome shotgun (WGS) entry which is preliminary data.</text>
</comment>
<keyword evidence="3" id="KW-1185">Reference proteome</keyword>
<dbReference type="OrthoDB" id="7600006at2759"/>
<organism evidence="2 3">
    <name type="scientific">Polysphondylium violaceum</name>
    <dbReference type="NCBI Taxonomy" id="133409"/>
    <lineage>
        <taxon>Eukaryota</taxon>
        <taxon>Amoebozoa</taxon>
        <taxon>Evosea</taxon>
        <taxon>Eumycetozoa</taxon>
        <taxon>Dictyostelia</taxon>
        <taxon>Dictyosteliales</taxon>
        <taxon>Dictyosteliaceae</taxon>
        <taxon>Polysphondylium</taxon>
    </lineage>
</organism>
<dbReference type="InterPro" id="IPR051251">
    <property type="entry name" value="STK_FNIP-Repeat"/>
</dbReference>
<proteinExistence type="predicted"/>
<dbReference type="EMBL" id="AJWJ01000937">
    <property type="protein sequence ID" value="KAF2068544.1"/>
    <property type="molecule type" value="Genomic_DNA"/>
</dbReference>